<reference evidence="1" key="1">
    <citation type="journal article" date="2015" name="Nature">
        <title>Complex archaea that bridge the gap between prokaryotes and eukaryotes.</title>
        <authorList>
            <person name="Spang A."/>
            <person name="Saw J.H."/>
            <person name="Jorgensen S.L."/>
            <person name="Zaremba-Niedzwiedzka K."/>
            <person name="Martijn J."/>
            <person name="Lind A.E."/>
            <person name="van Eijk R."/>
            <person name="Schleper C."/>
            <person name="Guy L."/>
            <person name="Ettema T.J."/>
        </authorList>
    </citation>
    <scope>NUCLEOTIDE SEQUENCE</scope>
</reference>
<comment type="caution">
    <text evidence="1">The sequence shown here is derived from an EMBL/GenBank/DDBJ whole genome shotgun (WGS) entry which is preliminary data.</text>
</comment>
<name>A0A0F9Q0J9_9ZZZZ</name>
<accession>A0A0F9Q0J9</accession>
<feature type="non-terminal residue" evidence="1">
    <location>
        <position position="127"/>
    </location>
</feature>
<gene>
    <name evidence="1" type="ORF">LCGC14_1073870</name>
</gene>
<evidence type="ECO:0000313" key="1">
    <source>
        <dbReference type="EMBL" id="KKN06781.1"/>
    </source>
</evidence>
<dbReference type="AlphaFoldDB" id="A0A0F9Q0J9"/>
<proteinExistence type="predicted"/>
<dbReference type="EMBL" id="LAZR01004646">
    <property type="protein sequence ID" value="KKN06781.1"/>
    <property type="molecule type" value="Genomic_DNA"/>
</dbReference>
<organism evidence="1">
    <name type="scientific">marine sediment metagenome</name>
    <dbReference type="NCBI Taxonomy" id="412755"/>
    <lineage>
        <taxon>unclassified sequences</taxon>
        <taxon>metagenomes</taxon>
        <taxon>ecological metagenomes</taxon>
    </lineage>
</organism>
<protein>
    <submittedName>
        <fullName evidence="1">Uncharacterized protein</fullName>
    </submittedName>
</protein>
<sequence length="127" mass="13035">MKIKIIIALLLLGAIAVFCYAQPPGIAPLIMRFLELTDVDEATYIGEAGKYIKVNAGETGVEFGTPAGAGDLLADGSVPMTANWDIGNYDITLKSLTGDGSLDFGGGVSTELINSAAPVTNATGEIA</sequence>